<gene>
    <name evidence="2" type="ORF">UFOPK2624_00436</name>
</gene>
<name>A0A6J6PI14_9ZZZZ</name>
<evidence type="ECO:0000313" key="2">
    <source>
        <dbReference type="EMBL" id="CAB4699170.1"/>
    </source>
</evidence>
<dbReference type="EMBL" id="CAEZXY010000011">
    <property type="protein sequence ID" value="CAB4699170.1"/>
    <property type="molecule type" value="Genomic_DNA"/>
</dbReference>
<reference evidence="2" key="1">
    <citation type="submission" date="2020-05" db="EMBL/GenBank/DDBJ databases">
        <authorList>
            <person name="Chiriac C."/>
            <person name="Salcher M."/>
            <person name="Ghai R."/>
            <person name="Kavagutti S V."/>
        </authorList>
    </citation>
    <scope>NUCLEOTIDE SEQUENCE</scope>
</reference>
<protein>
    <submittedName>
        <fullName evidence="2">Unannotated protein</fullName>
    </submittedName>
</protein>
<dbReference type="AlphaFoldDB" id="A0A6J6PI14"/>
<accession>A0A6J6PI14</accession>
<evidence type="ECO:0000256" key="1">
    <source>
        <dbReference type="SAM" id="MobiDB-lite"/>
    </source>
</evidence>
<sequence length="109" mass="11402">MSGCAKRATIYLGKSEERIVGGHDDVGISHEANAATDTESGHRCDNGDFTLVHRSKGVVAALIGTNEGIESLGVLHFLDVDPGVESPTLRPENDRSNGAIGPESADFIA</sequence>
<organism evidence="2">
    <name type="scientific">freshwater metagenome</name>
    <dbReference type="NCBI Taxonomy" id="449393"/>
    <lineage>
        <taxon>unclassified sequences</taxon>
        <taxon>metagenomes</taxon>
        <taxon>ecological metagenomes</taxon>
    </lineage>
</organism>
<feature type="region of interest" description="Disordered" evidence="1">
    <location>
        <begin position="84"/>
        <end position="109"/>
    </location>
</feature>
<proteinExistence type="predicted"/>